<feature type="non-terminal residue" evidence="1">
    <location>
        <position position="201"/>
    </location>
</feature>
<protein>
    <submittedName>
        <fullName evidence="1">Uncharacterized protein</fullName>
    </submittedName>
</protein>
<dbReference type="RefSeq" id="WP_200274485.1">
    <property type="nucleotide sequence ID" value="NZ_JAENIJ010000179.1"/>
</dbReference>
<organism evidence="1 3">
    <name type="scientific">Luteolibacter pohnpeiensis</name>
    <dbReference type="NCBI Taxonomy" id="454153"/>
    <lineage>
        <taxon>Bacteria</taxon>
        <taxon>Pseudomonadati</taxon>
        <taxon>Verrucomicrobiota</taxon>
        <taxon>Verrucomicrobiia</taxon>
        <taxon>Verrucomicrobiales</taxon>
        <taxon>Verrucomicrobiaceae</taxon>
        <taxon>Luteolibacter</taxon>
    </lineage>
</organism>
<evidence type="ECO:0000313" key="1">
    <source>
        <dbReference type="EMBL" id="MBK1884893.1"/>
    </source>
</evidence>
<feature type="non-terminal residue" evidence="1">
    <location>
        <position position="1"/>
    </location>
</feature>
<keyword evidence="3" id="KW-1185">Reference proteome</keyword>
<accession>A0A934SAM8</accession>
<evidence type="ECO:0000313" key="2">
    <source>
        <dbReference type="EMBL" id="MBK1884894.1"/>
    </source>
</evidence>
<evidence type="ECO:0000313" key="3">
    <source>
        <dbReference type="Proteomes" id="UP000603141"/>
    </source>
</evidence>
<comment type="caution">
    <text evidence="1">The sequence shown here is derived from an EMBL/GenBank/DDBJ whole genome shotgun (WGS) entry which is preliminary data.</text>
</comment>
<dbReference type="InterPro" id="IPR053738">
    <property type="entry name" value="Lambda_capsid_assembly"/>
</dbReference>
<dbReference type="Proteomes" id="UP000603141">
    <property type="component" value="Unassembled WGS sequence"/>
</dbReference>
<dbReference type="AlphaFoldDB" id="A0A934SAM8"/>
<name>A0A934SAM8_9BACT</name>
<reference evidence="1" key="1">
    <citation type="submission" date="2021-01" db="EMBL/GenBank/DDBJ databases">
        <title>Modified the classification status of verrucomicrobia.</title>
        <authorList>
            <person name="Feng X."/>
        </authorList>
    </citation>
    <scope>NUCLEOTIDE SEQUENCE</scope>
    <source>
        <strain evidence="1">KCTC 22041</strain>
    </source>
</reference>
<gene>
    <name evidence="1" type="ORF">JIN85_20955</name>
    <name evidence="2" type="ORF">JIN85_20960</name>
</gene>
<proteinExistence type="predicted"/>
<dbReference type="EMBL" id="JAENIJ010000180">
    <property type="protein sequence ID" value="MBK1884894.1"/>
    <property type="molecule type" value="Genomic_DNA"/>
</dbReference>
<sequence length="201" mass="21928">SDTFLCKDYGVEEPIDKMELMMYASIFAADSAGMERTSRIVAINHEIRVRNLVRAASQTSSPVTKWNEAGSTIVADIDAGKNLIRSRIGVTPNLLTLPYNVFQAMRNSAEMKNYFVNVQGGLITKANLEAILEVEIQISGDLINTAAEGQDAEIGDIWENEAFLSYSVASADIKSLNFARTYNWTALEGSGSGGISVLTYD</sequence>
<dbReference type="EMBL" id="JAENIJ010000179">
    <property type="protein sequence ID" value="MBK1884893.1"/>
    <property type="molecule type" value="Genomic_DNA"/>
</dbReference>
<dbReference type="Gene3D" id="3.90.1690.10">
    <property type="entry name" value="phage-related protein like domain"/>
    <property type="match status" value="1"/>
</dbReference>